<dbReference type="PANTHER" id="PTHR37305:SF1">
    <property type="entry name" value="MEMBRANE PROTEIN"/>
    <property type="match status" value="1"/>
</dbReference>
<dbReference type="RefSeq" id="WP_146938655.1">
    <property type="nucleotide sequence ID" value="NZ_BJXW01000037.1"/>
</dbReference>
<comment type="caution">
    <text evidence="2">The sequence shown here is derived from an EMBL/GenBank/DDBJ whole genome shotgun (WGS) entry which is preliminary data.</text>
</comment>
<accession>A0A511V068</accession>
<evidence type="ECO:0000313" key="3">
    <source>
        <dbReference type="Proteomes" id="UP000321491"/>
    </source>
</evidence>
<dbReference type="GO" id="GO:0005886">
    <property type="term" value="C:plasma membrane"/>
    <property type="evidence" value="ECO:0007669"/>
    <property type="project" value="UniProtKB-SubCell"/>
</dbReference>
<keyword evidence="1" id="KW-1133">Transmembrane helix</keyword>
<proteinExistence type="predicted"/>
<keyword evidence="1" id="KW-0812">Transmembrane</keyword>
<gene>
    <name evidence="2" type="primary">yhcI</name>
    <name evidence="2" type="ORF">CQU01_25380</name>
</gene>
<dbReference type="OrthoDB" id="8613028at2"/>
<feature type="transmembrane region" description="Helical" evidence="1">
    <location>
        <begin position="287"/>
        <end position="309"/>
    </location>
</feature>
<dbReference type="PANTHER" id="PTHR37305">
    <property type="entry name" value="INTEGRAL MEMBRANE PROTEIN-RELATED"/>
    <property type="match status" value="1"/>
</dbReference>
<protein>
    <recommendedName>
        <fullName evidence="4">ABC transporter permease</fullName>
    </recommendedName>
</protein>
<keyword evidence="3" id="KW-1185">Reference proteome</keyword>
<organism evidence="2 3">
    <name type="scientific">Cerasibacillus quisquiliarum</name>
    <dbReference type="NCBI Taxonomy" id="227865"/>
    <lineage>
        <taxon>Bacteria</taxon>
        <taxon>Bacillati</taxon>
        <taxon>Bacillota</taxon>
        <taxon>Bacilli</taxon>
        <taxon>Bacillales</taxon>
        <taxon>Bacillaceae</taxon>
        <taxon>Cerasibacillus</taxon>
    </lineage>
</organism>
<feature type="transmembrane region" description="Helical" evidence="1">
    <location>
        <begin position="105"/>
        <end position="128"/>
    </location>
</feature>
<evidence type="ECO:0008006" key="4">
    <source>
        <dbReference type="Google" id="ProtNLM"/>
    </source>
</evidence>
<feature type="transmembrane region" description="Helical" evidence="1">
    <location>
        <begin position="21"/>
        <end position="38"/>
    </location>
</feature>
<evidence type="ECO:0000256" key="1">
    <source>
        <dbReference type="SAM" id="Phobius"/>
    </source>
</evidence>
<dbReference type="Pfam" id="PF12679">
    <property type="entry name" value="ABC2_membrane_2"/>
    <property type="match status" value="1"/>
</dbReference>
<sequence>MSNFFKLIYNELFKIFVRKSTWFMFVALFIVILGMGFLEKGFGDDYTSENWRAELEQENKELQKDLEEDDMEDSPFYDFAMSTIEENNYRLEHDIMPLSTGGWSFMYLSTSFLGLVSLFTIVIAAGIVANEFSQGTIKLLLIRPIHRSIILLSKYIAVLIFGFITAVSLLLLSLGVGGILFGFEEHIPAVVIDNTEGLTHISVLKETIYQYSFYSINLIMITTFAFMISAVFRNNALSIGVALFLLFTGNTVVQFFSDKEWAKYLLFANTDLRPYFDGKPLFEGMTLSFSITILLVYYAVFVILAWGIFTRRDIA</sequence>
<keyword evidence="1" id="KW-0472">Membrane</keyword>
<evidence type="ECO:0000313" key="2">
    <source>
        <dbReference type="EMBL" id="GEN32300.1"/>
    </source>
</evidence>
<feature type="transmembrane region" description="Helical" evidence="1">
    <location>
        <begin position="211"/>
        <end position="232"/>
    </location>
</feature>
<name>A0A511V068_9BACI</name>
<feature type="transmembrane region" description="Helical" evidence="1">
    <location>
        <begin position="149"/>
        <end position="172"/>
    </location>
</feature>
<dbReference type="GO" id="GO:0140359">
    <property type="term" value="F:ABC-type transporter activity"/>
    <property type="evidence" value="ECO:0007669"/>
    <property type="project" value="InterPro"/>
</dbReference>
<feature type="transmembrane region" description="Helical" evidence="1">
    <location>
        <begin position="239"/>
        <end position="257"/>
    </location>
</feature>
<reference evidence="2 3" key="1">
    <citation type="submission" date="2019-07" db="EMBL/GenBank/DDBJ databases">
        <title>Whole genome shotgun sequence of Cerasibacillus quisquiliarum NBRC 102429.</title>
        <authorList>
            <person name="Hosoyama A."/>
            <person name="Uohara A."/>
            <person name="Ohji S."/>
            <person name="Ichikawa N."/>
        </authorList>
    </citation>
    <scope>NUCLEOTIDE SEQUENCE [LARGE SCALE GENOMIC DNA]</scope>
    <source>
        <strain evidence="2 3">NBRC 102429</strain>
    </source>
</reference>
<dbReference type="AlphaFoldDB" id="A0A511V068"/>
<dbReference type="EMBL" id="BJXW01000037">
    <property type="protein sequence ID" value="GEN32300.1"/>
    <property type="molecule type" value="Genomic_DNA"/>
</dbReference>
<dbReference type="Proteomes" id="UP000321491">
    <property type="component" value="Unassembled WGS sequence"/>
</dbReference>